<reference evidence="1" key="1">
    <citation type="submission" date="2019-08" db="EMBL/GenBank/DDBJ databases">
        <authorList>
            <person name="Kucharzyk K."/>
            <person name="Murdoch R.W."/>
            <person name="Higgins S."/>
            <person name="Loffler F."/>
        </authorList>
    </citation>
    <scope>NUCLEOTIDE SEQUENCE</scope>
</reference>
<organism evidence="1">
    <name type="scientific">bioreactor metagenome</name>
    <dbReference type="NCBI Taxonomy" id="1076179"/>
    <lineage>
        <taxon>unclassified sequences</taxon>
        <taxon>metagenomes</taxon>
        <taxon>ecological metagenomes</taxon>
    </lineage>
</organism>
<proteinExistence type="predicted"/>
<sequence>MLDAIQRLTDIFELEAVADSSERVRLWIEKWQEELIGSTIQTELVDYSSMNTSNCRKQRGFASKNHQECLGTRKCKPQEKRI</sequence>
<dbReference type="EMBL" id="VSSQ01004719">
    <property type="protein sequence ID" value="MPM26378.1"/>
    <property type="molecule type" value="Genomic_DNA"/>
</dbReference>
<gene>
    <name evidence="1" type="ORF">SDC9_72879</name>
</gene>
<evidence type="ECO:0000313" key="1">
    <source>
        <dbReference type="EMBL" id="MPM26378.1"/>
    </source>
</evidence>
<protein>
    <submittedName>
        <fullName evidence="1">Uncharacterized protein</fullName>
    </submittedName>
</protein>
<name>A0A644YEI2_9ZZZZ</name>
<comment type="caution">
    <text evidence="1">The sequence shown here is derived from an EMBL/GenBank/DDBJ whole genome shotgun (WGS) entry which is preliminary data.</text>
</comment>
<dbReference type="AlphaFoldDB" id="A0A644YEI2"/>
<accession>A0A644YEI2</accession>